<evidence type="ECO:0000259" key="2">
    <source>
        <dbReference type="PROSITE" id="PS51384"/>
    </source>
</evidence>
<keyword evidence="1" id="KW-0408">Iron</keyword>
<dbReference type="PANTHER" id="PTHR43513:SF1">
    <property type="entry name" value="ANAEROBIC SULFITE REDUCTASE SUBUNIT B"/>
    <property type="match status" value="1"/>
</dbReference>
<dbReference type="GO" id="GO:0016491">
    <property type="term" value="F:oxidoreductase activity"/>
    <property type="evidence" value="ECO:0007669"/>
    <property type="project" value="InterPro"/>
</dbReference>
<proteinExistence type="predicted"/>
<dbReference type="Gene3D" id="2.40.30.10">
    <property type="entry name" value="Translation factors"/>
    <property type="match status" value="1"/>
</dbReference>
<dbReference type="SUPFAM" id="SSF52343">
    <property type="entry name" value="Ferredoxin reductase-like, C-terminal NADP-linked domain"/>
    <property type="match status" value="1"/>
</dbReference>
<dbReference type="Gene3D" id="3.40.50.80">
    <property type="entry name" value="Nucleotide-binding domain of ferredoxin-NADP reductase (FNR) module"/>
    <property type="match status" value="1"/>
</dbReference>
<dbReference type="AlphaFoldDB" id="A0A7V2F421"/>
<feature type="binding site" evidence="1">
    <location>
        <position position="248"/>
    </location>
    <ligand>
        <name>[2Fe-2S] cluster</name>
        <dbReference type="ChEBI" id="CHEBI:190135"/>
    </ligand>
</feature>
<protein>
    <submittedName>
        <fullName evidence="3">Oxidoreductase</fullName>
    </submittedName>
</protein>
<dbReference type="InterPro" id="IPR017938">
    <property type="entry name" value="Riboflavin_synthase-like_b-brl"/>
</dbReference>
<dbReference type="GO" id="GO:0051537">
    <property type="term" value="F:2 iron, 2 sulfur cluster binding"/>
    <property type="evidence" value="ECO:0007669"/>
    <property type="project" value="UniProtKB-KW"/>
</dbReference>
<dbReference type="InterPro" id="IPR050353">
    <property type="entry name" value="PyrK_electron_transfer"/>
</dbReference>
<accession>A0A7V2F421</accession>
<sequence>MKNPYYPIDTVVEDVITETPTIKTFVLKPVRPIKFKAGQFMQLTVPGVGEAPFTPSSDPNITEKMEITILRTGKVTDALHDLGPGAKVGLRGPFGKGYPLDKLVGKDVLVVGGGVGLAPMRALLYALFADPSKYRKIVIKFGAREPAELSFRRQYDEWRGLAGNISLQTTIDIPHPDWTGHVGLVTTLLDKNLLEGIDINDSFALSCGPEIMLKFVTLKLLEIGYKPPQIYLSMNRKMSCGMGKCGRCNVGHYYLCVDGPDMCYDKIKHVPNVFG</sequence>
<dbReference type="InterPro" id="IPR001433">
    <property type="entry name" value="OxRdtase_FAD/NAD-bd"/>
</dbReference>
<gene>
    <name evidence="3" type="ORF">ENO08_07855</name>
</gene>
<feature type="binding site" evidence="1">
    <location>
        <position position="245"/>
    </location>
    <ligand>
        <name>[2Fe-2S] cluster</name>
        <dbReference type="ChEBI" id="CHEBI:190135"/>
    </ligand>
</feature>
<keyword evidence="1" id="KW-0479">Metal-binding</keyword>
<dbReference type="Pfam" id="PF00175">
    <property type="entry name" value="NAD_binding_1"/>
    <property type="match status" value="1"/>
</dbReference>
<dbReference type="CDD" id="cd06221">
    <property type="entry name" value="sulfite_reductase_like"/>
    <property type="match status" value="1"/>
</dbReference>
<reference evidence="3" key="1">
    <citation type="journal article" date="2020" name="mSystems">
        <title>Genome- and Community-Level Interaction Insights into Carbon Utilization and Element Cycling Functions of Hydrothermarchaeota in Hydrothermal Sediment.</title>
        <authorList>
            <person name="Zhou Z."/>
            <person name="Liu Y."/>
            <person name="Xu W."/>
            <person name="Pan J."/>
            <person name="Luo Z.H."/>
            <person name="Li M."/>
        </authorList>
    </citation>
    <scope>NUCLEOTIDE SEQUENCE [LARGE SCALE GENOMIC DNA]</scope>
    <source>
        <strain evidence="3">SpSt-1233</strain>
    </source>
</reference>
<name>A0A7V2F421_UNCEI</name>
<dbReference type="InterPro" id="IPR017927">
    <property type="entry name" value="FAD-bd_FR_type"/>
</dbReference>
<dbReference type="GO" id="GO:0046872">
    <property type="term" value="F:metal ion binding"/>
    <property type="evidence" value="ECO:0007669"/>
    <property type="project" value="UniProtKB-KW"/>
</dbReference>
<dbReference type="PIRSF" id="PIRSF006816">
    <property type="entry name" value="Cyc3_hyd_g"/>
    <property type="match status" value="1"/>
</dbReference>
<feature type="binding site" evidence="1">
    <location>
        <position position="256"/>
    </location>
    <ligand>
        <name>[2Fe-2S] cluster</name>
        <dbReference type="ChEBI" id="CHEBI:190135"/>
    </ligand>
</feature>
<comment type="cofactor">
    <cofactor evidence="1">
        <name>[2Fe-2S] cluster</name>
        <dbReference type="ChEBI" id="CHEBI:190135"/>
    </cofactor>
    <text evidence="1">Binds 1 [2Fe-2S] cluster per subunit.</text>
</comment>
<dbReference type="PRINTS" id="PR00410">
    <property type="entry name" value="PHEHYDRXLASE"/>
</dbReference>
<dbReference type="PANTHER" id="PTHR43513">
    <property type="entry name" value="DIHYDROOROTATE DEHYDROGENASE B (NAD(+)), ELECTRON TRANSFER SUBUNIT"/>
    <property type="match status" value="1"/>
</dbReference>
<feature type="binding site" evidence="1">
    <location>
        <position position="240"/>
    </location>
    <ligand>
        <name>[2Fe-2S] cluster</name>
        <dbReference type="ChEBI" id="CHEBI:190135"/>
    </ligand>
</feature>
<organism evidence="3">
    <name type="scientific">Eiseniibacteriota bacterium</name>
    <dbReference type="NCBI Taxonomy" id="2212470"/>
    <lineage>
        <taxon>Bacteria</taxon>
        <taxon>Candidatus Eiseniibacteriota</taxon>
    </lineage>
</organism>
<keyword evidence="1" id="KW-0411">Iron-sulfur</keyword>
<dbReference type="InterPro" id="IPR012165">
    <property type="entry name" value="Cyt_c3_hydrogenase_gsu"/>
</dbReference>
<dbReference type="SUPFAM" id="SSF63380">
    <property type="entry name" value="Riboflavin synthase domain-like"/>
    <property type="match status" value="1"/>
</dbReference>
<dbReference type="InterPro" id="IPR008333">
    <property type="entry name" value="Cbr1-like_FAD-bd_dom"/>
</dbReference>
<dbReference type="EMBL" id="DSEC01000566">
    <property type="protein sequence ID" value="HER44357.1"/>
    <property type="molecule type" value="Genomic_DNA"/>
</dbReference>
<evidence type="ECO:0000313" key="3">
    <source>
        <dbReference type="EMBL" id="HER44357.1"/>
    </source>
</evidence>
<evidence type="ECO:0000256" key="1">
    <source>
        <dbReference type="PIRSR" id="PIRSR006816-2"/>
    </source>
</evidence>
<dbReference type="Proteomes" id="UP000886069">
    <property type="component" value="Unassembled WGS sequence"/>
</dbReference>
<keyword evidence="1" id="KW-0001">2Fe-2S</keyword>
<dbReference type="GO" id="GO:0050660">
    <property type="term" value="F:flavin adenine dinucleotide binding"/>
    <property type="evidence" value="ECO:0007669"/>
    <property type="project" value="InterPro"/>
</dbReference>
<dbReference type="InterPro" id="IPR039261">
    <property type="entry name" value="FNR_nucleotide-bd"/>
</dbReference>
<dbReference type="GO" id="GO:0006221">
    <property type="term" value="P:pyrimidine nucleotide biosynthetic process"/>
    <property type="evidence" value="ECO:0007669"/>
    <property type="project" value="InterPro"/>
</dbReference>
<dbReference type="PROSITE" id="PS51384">
    <property type="entry name" value="FAD_FR"/>
    <property type="match status" value="1"/>
</dbReference>
<comment type="caution">
    <text evidence="3">The sequence shown here is derived from an EMBL/GenBank/DDBJ whole genome shotgun (WGS) entry which is preliminary data.</text>
</comment>
<feature type="domain" description="FAD-binding FR-type" evidence="2">
    <location>
        <begin position="5"/>
        <end position="100"/>
    </location>
</feature>
<dbReference type="Pfam" id="PF00970">
    <property type="entry name" value="FAD_binding_6"/>
    <property type="match status" value="1"/>
</dbReference>